<reference evidence="21 22" key="1">
    <citation type="submission" date="2016-03" db="EMBL/GenBank/DDBJ databases">
        <title>Choanephora cucurbitarum.</title>
        <authorList>
            <person name="Min B."/>
            <person name="Park H."/>
            <person name="Park J.-H."/>
            <person name="Shin H.-D."/>
            <person name="Choi I.-G."/>
        </authorList>
    </citation>
    <scope>NUCLEOTIDE SEQUENCE [LARGE SCALE GENOMIC DNA]</scope>
    <source>
        <strain evidence="21 22">KUS-F28377</strain>
    </source>
</reference>
<evidence type="ECO:0000256" key="8">
    <source>
        <dbReference type="ARBA" id="ARBA00022679"/>
    </source>
</evidence>
<evidence type="ECO:0000256" key="18">
    <source>
        <dbReference type="ARBA" id="ARBA00041230"/>
    </source>
</evidence>
<dbReference type="Gene3D" id="3.30.40.10">
    <property type="entry name" value="Zinc/RING finger domain, C3HC4 (zinc finger)"/>
    <property type="match status" value="1"/>
</dbReference>
<dbReference type="InterPro" id="IPR001841">
    <property type="entry name" value="Znf_RING"/>
</dbReference>
<dbReference type="PANTHER" id="PTHR23350">
    <property type="entry name" value="PEROXISOME ASSEMBLY PROTEIN 10"/>
    <property type="match status" value="1"/>
</dbReference>
<keyword evidence="9" id="KW-0812">Transmembrane</keyword>
<protein>
    <recommendedName>
        <fullName evidence="5">RING-type E3 ubiquitin transferase</fullName>
        <ecNumber evidence="5">2.3.2.27</ecNumber>
    </recommendedName>
    <alternativeName>
        <fullName evidence="18">Peroxin-10</fullName>
    </alternativeName>
</protein>
<evidence type="ECO:0000259" key="20">
    <source>
        <dbReference type="PROSITE" id="PS50089"/>
    </source>
</evidence>
<evidence type="ECO:0000256" key="1">
    <source>
        <dbReference type="ARBA" id="ARBA00000900"/>
    </source>
</evidence>
<evidence type="ECO:0000256" key="4">
    <source>
        <dbReference type="ARBA" id="ARBA00008704"/>
    </source>
</evidence>
<keyword evidence="11 19" id="KW-0863">Zinc-finger</keyword>
<comment type="similarity">
    <text evidence="4">Belongs to the pex2/pex10/pex12 family.</text>
</comment>
<evidence type="ECO:0000256" key="15">
    <source>
        <dbReference type="ARBA" id="ARBA00022989"/>
    </source>
</evidence>
<dbReference type="InParanoid" id="A0A1C7NBA3"/>
<dbReference type="GO" id="GO:0061630">
    <property type="term" value="F:ubiquitin protein ligase activity"/>
    <property type="evidence" value="ECO:0007669"/>
    <property type="project" value="UniProtKB-EC"/>
</dbReference>
<dbReference type="PROSITE" id="PS00518">
    <property type="entry name" value="ZF_RING_1"/>
    <property type="match status" value="1"/>
</dbReference>
<evidence type="ECO:0000256" key="14">
    <source>
        <dbReference type="ARBA" id="ARBA00022927"/>
    </source>
</evidence>
<keyword evidence="12" id="KW-0833">Ubl conjugation pathway</keyword>
<dbReference type="SMART" id="SM00184">
    <property type="entry name" value="RING"/>
    <property type="match status" value="1"/>
</dbReference>
<dbReference type="AlphaFoldDB" id="A0A1C7NBA3"/>
<dbReference type="InterPro" id="IPR013083">
    <property type="entry name" value="Znf_RING/FYVE/PHD"/>
</dbReference>
<evidence type="ECO:0000256" key="10">
    <source>
        <dbReference type="ARBA" id="ARBA00022723"/>
    </source>
</evidence>
<organism evidence="21 22">
    <name type="scientific">Choanephora cucurbitarum</name>
    <dbReference type="NCBI Taxonomy" id="101091"/>
    <lineage>
        <taxon>Eukaryota</taxon>
        <taxon>Fungi</taxon>
        <taxon>Fungi incertae sedis</taxon>
        <taxon>Mucoromycota</taxon>
        <taxon>Mucoromycotina</taxon>
        <taxon>Mucoromycetes</taxon>
        <taxon>Mucorales</taxon>
        <taxon>Mucorineae</taxon>
        <taxon>Choanephoraceae</taxon>
        <taxon>Choanephoroideae</taxon>
        <taxon>Choanephora</taxon>
    </lineage>
</organism>
<dbReference type="InterPro" id="IPR017907">
    <property type="entry name" value="Znf_RING_CS"/>
</dbReference>
<keyword evidence="14" id="KW-0653">Protein transport</keyword>
<dbReference type="Proteomes" id="UP000093000">
    <property type="component" value="Unassembled WGS sequence"/>
</dbReference>
<dbReference type="OrthoDB" id="6270329at2759"/>
<keyword evidence="13" id="KW-0862">Zinc</keyword>
<evidence type="ECO:0000256" key="12">
    <source>
        <dbReference type="ARBA" id="ARBA00022786"/>
    </source>
</evidence>
<evidence type="ECO:0000256" key="5">
    <source>
        <dbReference type="ARBA" id="ARBA00012483"/>
    </source>
</evidence>
<dbReference type="GO" id="GO:0008270">
    <property type="term" value="F:zinc ion binding"/>
    <property type="evidence" value="ECO:0007669"/>
    <property type="project" value="UniProtKB-KW"/>
</dbReference>
<dbReference type="EC" id="2.3.2.27" evidence="5"/>
<keyword evidence="6" id="KW-0813">Transport</keyword>
<accession>A0A1C7NBA3</accession>
<evidence type="ECO:0000256" key="17">
    <source>
        <dbReference type="ARBA" id="ARBA00023140"/>
    </source>
</evidence>
<evidence type="ECO:0000313" key="22">
    <source>
        <dbReference type="Proteomes" id="UP000093000"/>
    </source>
</evidence>
<dbReference type="GO" id="GO:0016567">
    <property type="term" value="P:protein ubiquitination"/>
    <property type="evidence" value="ECO:0007669"/>
    <property type="project" value="UniProtKB-ARBA"/>
</dbReference>
<comment type="subcellular location">
    <subcellularLocation>
        <location evidence="2">Peroxisome membrane</location>
        <topology evidence="2">Multi-pass membrane protein</topology>
    </subcellularLocation>
</comment>
<comment type="pathway">
    <text evidence="3">Protein modification; protein ubiquitination.</text>
</comment>
<keyword evidence="7" id="KW-0962">Peroxisome biogenesis</keyword>
<gene>
    <name evidence="21" type="primary">PEX10</name>
    <name evidence="21" type="ORF">A0J61_05710</name>
</gene>
<evidence type="ECO:0000256" key="11">
    <source>
        <dbReference type="ARBA" id="ARBA00022771"/>
    </source>
</evidence>
<feature type="domain" description="RING-type" evidence="20">
    <location>
        <begin position="277"/>
        <end position="315"/>
    </location>
</feature>
<keyword evidence="22" id="KW-1185">Reference proteome</keyword>
<dbReference type="InterPro" id="IPR006845">
    <property type="entry name" value="Pex_N"/>
</dbReference>
<keyword evidence="16" id="KW-0472">Membrane</keyword>
<evidence type="ECO:0000256" key="9">
    <source>
        <dbReference type="ARBA" id="ARBA00022692"/>
    </source>
</evidence>
<dbReference type="EMBL" id="LUGH01000316">
    <property type="protein sequence ID" value="OBZ86248.1"/>
    <property type="molecule type" value="Genomic_DNA"/>
</dbReference>
<keyword evidence="10" id="KW-0479">Metal-binding</keyword>
<comment type="caution">
    <text evidence="21">The sequence shown here is derived from an EMBL/GenBank/DDBJ whole genome shotgun (WGS) entry which is preliminary data.</text>
</comment>
<evidence type="ECO:0000256" key="7">
    <source>
        <dbReference type="ARBA" id="ARBA00022593"/>
    </source>
</evidence>
<dbReference type="STRING" id="101091.A0A1C7NBA3"/>
<comment type="catalytic activity">
    <reaction evidence="1">
        <text>S-ubiquitinyl-[E2 ubiquitin-conjugating enzyme]-L-cysteine + [acceptor protein]-L-lysine = [E2 ubiquitin-conjugating enzyme]-L-cysteine + N(6)-ubiquitinyl-[acceptor protein]-L-lysine.</text>
        <dbReference type="EC" id="2.3.2.27"/>
    </reaction>
</comment>
<sequence length="329" mass="38378">MTQTTTVLPSSPAQPSFQLDFPFAAQPDIIRANQKDVYYQSILQEQMTRVAQQFLGARRQHALQKEIIAFSDFCYHGLTTLLGTQTLGEEYCDIVQINQYTHTYPNIMRRFMLVFSKTLLPYIYTRSIAELKKRSRQGQVEKSRLLQLIKLHIQSVQEFFVKHVRPAHLALFYFFGAYYSFSKRWTGIRYIFTRQLGMHEQRAGYEVLGVLITAQLVIQSILYIRKQIASKQLAKEEEEESELIETKSVVDQDDFDFMDSILEEKELSYEELQLLKCALCLEPRTITTTTPCGHLFCWNCIVEWCQNKPECPLCRSSVHTSHLVPLQNF</sequence>
<evidence type="ECO:0000256" key="2">
    <source>
        <dbReference type="ARBA" id="ARBA00004585"/>
    </source>
</evidence>
<evidence type="ECO:0000256" key="6">
    <source>
        <dbReference type="ARBA" id="ARBA00022448"/>
    </source>
</evidence>
<evidence type="ECO:0000256" key="19">
    <source>
        <dbReference type="PROSITE-ProRule" id="PRU00175"/>
    </source>
</evidence>
<evidence type="ECO:0000256" key="3">
    <source>
        <dbReference type="ARBA" id="ARBA00004906"/>
    </source>
</evidence>
<dbReference type="PANTHER" id="PTHR23350:SF0">
    <property type="entry name" value="PEROXISOME BIOGENESIS FACTOR 10"/>
    <property type="match status" value="1"/>
</dbReference>
<keyword evidence="8" id="KW-0808">Transferase</keyword>
<evidence type="ECO:0000256" key="13">
    <source>
        <dbReference type="ARBA" id="ARBA00022833"/>
    </source>
</evidence>
<dbReference type="Pfam" id="PF13639">
    <property type="entry name" value="zf-RING_2"/>
    <property type="match status" value="1"/>
</dbReference>
<dbReference type="InterPro" id="IPR025654">
    <property type="entry name" value="PEX2/10"/>
</dbReference>
<keyword evidence="17" id="KW-0576">Peroxisome</keyword>
<dbReference type="Pfam" id="PF04757">
    <property type="entry name" value="Pex2_Pex12"/>
    <property type="match status" value="1"/>
</dbReference>
<evidence type="ECO:0000313" key="21">
    <source>
        <dbReference type="EMBL" id="OBZ86248.1"/>
    </source>
</evidence>
<keyword evidence="15" id="KW-1133">Transmembrane helix</keyword>
<evidence type="ECO:0000256" key="16">
    <source>
        <dbReference type="ARBA" id="ARBA00023136"/>
    </source>
</evidence>
<dbReference type="SUPFAM" id="SSF57850">
    <property type="entry name" value="RING/U-box"/>
    <property type="match status" value="1"/>
</dbReference>
<proteinExistence type="inferred from homology"/>
<dbReference type="GO" id="GO:0016562">
    <property type="term" value="P:protein import into peroxisome matrix, receptor recycling"/>
    <property type="evidence" value="ECO:0007669"/>
    <property type="project" value="UniProtKB-ARBA"/>
</dbReference>
<dbReference type="GO" id="GO:0005778">
    <property type="term" value="C:peroxisomal membrane"/>
    <property type="evidence" value="ECO:0007669"/>
    <property type="project" value="UniProtKB-SubCell"/>
</dbReference>
<dbReference type="PROSITE" id="PS50089">
    <property type="entry name" value="ZF_RING_2"/>
    <property type="match status" value="1"/>
</dbReference>
<name>A0A1C7NBA3_9FUNG</name>
<dbReference type="CDD" id="cd16527">
    <property type="entry name" value="RING-HC_PEX10"/>
    <property type="match status" value="1"/>
</dbReference>